<dbReference type="Proteomes" id="UP001419268">
    <property type="component" value="Unassembled WGS sequence"/>
</dbReference>
<evidence type="ECO:0000313" key="2">
    <source>
        <dbReference type="Proteomes" id="UP001419268"/>
    </source>
</evidence>
<keyword evidence="2" id="KW-1185">Reference proteome</keyword>
<gene>
    <name evidence="1" type="ORF">Scep_029146</name>
</gene>
<sequence length="62" mass="7128">MLHAWLALRGDKLVSYPKKKREENTPKIGLSIVFDRINIIIARITISLLPIIDNFAFAFCEL</sequence>
<reference evidence="1 2" key="1">
    <citation type="submission" date="2024-01" db="EMBL/GenBank/DDBJ databases">
        <title>Genome assemblies of Stephania.</title>
        <authorList>
            <person name="Yang L."/>
        </authorList>
    </citation>
    <scope>NUCLEOTIDE SEQUENCE [LARGE SCALE GENOMIC DNA]</scope>
    <source>
        <strain evidence="1">JXDWG</strain>
        <tissue evidence="1">Leaf</tissue>
    </source>
</reference>
<dbReference type="AlphaFoldDB" id="A0AAP0DX22"/>
<dbReference type="EMBL" id="JBBNAG010000013">
    <property type="protein sequence ID" value="KAK9082675.1"/>
    <property type="molecule type" value="Genomic_DNA"/>
</dbReference>
<protein>
    <submittedName>
        <fullName evidence="1">Uncharacterized protein</fullName>
    </submittedName>
</protein>
<evidence type="ECO:0000313" key="1">
    <source>
        <dbReference type="EMBL" id="KAK9082675.1"/>
    </source>
</evidence>
<comment type="caution">
    <text evidence="1">The sequence shown here is derived from an EMBL/GenBank/DDBJ whole genome shotgun (WGS) entry which is preliminary data.</text>
</comment>
<organism evidence="1 2">
    <name type="scientific">Stephania cephalantha</name>
    <dbReference type="NCBI Taxonomy" id="152367"/>
    <lineage>
        <taxon>Eukaryota</taxon>
        <taxon>Viridiplantae</taxon>
        <taxon>Streptophyta</taxon>
        <taxon>Embryophyta</taxon>
        <taxon>Tracheophyta</taxon>
        <taxon>Spermatophyta</taxon>
        <taxon>Magnoliopsida</taxon>
        <taxon>Ranunculales</taxon>
        <taxon>Menispermaceae</taxon>
        <taxon>Menispermoideae</taxon>
        <taxon>Cissampelideae</taxon>
        <taxon>Stephania</taxon>
    </lineage>
</organism>
<proteinExistence type="predicted"/>
<name>A0AAP0DX22_9MAGN</name>
<accession>A0AAP0DX22</accession>